<dbReference type="EMBL" id="JAWIZZ010000002">
    <property type="protein sequence ID" value="KAK5782506.1"/>
    <property type="molecule type" value="Genomic_DNA"/>
</dbReference>
<reference evidence="2" key="1">
    <citation type="submission" date="2023-07" db="EMBL/GenBank/DDBJ databases">
        <title>A draft genome of Kazachstania heterogenica Y-27499.</title>
        <authorList>
            <person name="Donic C."/>
            <person name="Kralova J.S."/>
            <person name="Fidel L."/>
            <person name="Ben-Dor S."/>
            <person name="Jung S."/>
        </authorList>
    </citation>
    <scope>NUCLEOTIDE SEQUENCE [LARGE SCALE GENOMIC DNA]</scope>
    <source>
        <strain evidence="2">Y27499</strain>
    </source>
</reference>
<protein>
    <submittedName>
        <fullName evidence="1">Uncharacterized protein</fullName>
    </submittedName>
</protein>
<name>A0AAN7ZZA0_9SACH</name>
<proteinExistence type="predicted"/>
<evidence type="ECO:0000313" key="2">
    <source>
        <dbReference type="Proteomes" id="UP001306508"/>
    </source>
</evidence>
<sequence length="169" mass="20214">MIKRLLDKLESRIDYLEMLIGSWDSQLENQKNILTSLDFLEEAIASIYLDNFQLSDDVYHSLNSIISLEMTDLNKDHHQEHLHYCISLYYEDMKIMNEKLKQIDDLYCNRFLKNIERFNDIPSNQLLMVSNLTRNYYRLRQIVMTQNRLVLQAISLVRKFIDKSLVTTD</sequence>
<gene>
    <name evidence="1" type="ORF">RI543_000060</name>
</gene>
<evidence type="ECO:0000313" key="1">
    <source>
        <dbReference type="EMBL" id="KAK5782506.1"/>
    </source>
</evidence>
<accession>A0AAN7ZZA0</accession>
<keyword evidence="2" id="KW-1185">Reference proteome</keyword>
<comment type="caution">
    <text evidence="1">The sequence shown here is derived from an EMBL/GenBank/DDBJ whole genome shotgun (WGS) entry which is preliminary data.</text>
</comment>
<organism evidence="1 2">
    <name type="scientific">Arxiozyma heterogenica</name>
    <dbReference type="NCBI Taxonomy" id="278026"/>
    <lineage>
        <taxon>Eukaryota</taxon>
        <taxon>Fungi</taxon>
        <taxon>Dikarya</taxon>
        <taxon>Ascomycota</taxon>
        <taxon>Saccharomycotina</taxon>
        <taxon>Saccharomycetes</taxon>
        <taxon>Saccharomycetales</taxon>
        <taxon>Saccharomycetaceae</taxon>
        <taxon>Arxiozyma</taxon>
    </lineage>
</organism>
<dbReference type="AlphaFoldDB" id="A0AAN7ZZA0"/>
<dbReference type="Proteomes" id="UP001306508">
    <property type="component" value="Unassembled WGS sequence"/>
</dbReference>